<dbReference type="OrthoDB" id="9767864at2"/>
<accession>A0A1M5Z616</accession>
<dbReference type="PANTHER" id="PTHR35861">
    <property type="match status" value="1"/>
</dbReference>
<feature type="domain" description="Tail sheath protein C-terminal" evidence="2">
    <location>
        <begin position="450"/>
        <end position="553"/>
    </location>
</feature>
<dbReference type="Gene3D" id="3.40.50.11780">
    <property type="match status" value="1"/>
</dbReference>
<dbReference type="EMBL" id="FQXZ01000023">
    <property type="protein sequence ID" value="SHI19725.1"/>
    <property type="molecule type" value="Genomic_DNA"/>
</dbReference>
<comment type="similarity">
    <text evidence="1">Belongs to the myoviridae tail sheath protein family.</text>
</comment>
<sequence length="559" mass="61581">MAQYKTPNVYVREESTLPASVAEVATAIPAFIGYTELTTDKKDDKKSLIAKPVRLTNIDEYVENFGGPYAESVSVDYNTNVSEFYIPDSEKNSLAKFFLYQAVQHFFNNGGGACYVVSTGGYTSDKSSSDFIKALDAVSQVDEVTLFVMPETVTLDDPQVHYDIHNAALKQASELQDRFAIIDVLQQDLSDGDARSDALLMRNKVVGDLKYGATYYPYVRSSIARSYDEDLVTVSLKGLDTYVLHEGYNTVMMYGKTCVKVSDDIVTDSSGYALDANGERIQDTNGVTDQAPYGIFTDAGGTKYLTLDGYETQAGFNEIQDGSAPVALKTENTDIEATLSELNDPDYLYASTAKYNAVKSVLRQYYEVLPPSAAVTGCIAKTDNSRGVWKAPANVALTQVLEPLVTIDNSLQESLNVDEVAGKSINAIRTFVGKGTLIWGARTLAGNDLEWRYISVRRLFNMVEESLQKATAFAVFEPNTAITWLKLKTMTENYLRNLWEQGALMGTSESQAFFVQVGLGESMTEQDILEGLMKIKIGLAATRPAEFIELTFQHKSLDS</sequence>
<dbReference type="AlphaFoldDB" id="A0A1M5Z616"/>
<dbReference type="STRING" id="1216006.VA7868_02340"/>
<evidence type="ECO:0000256" key="1">
    <source>
        <dbReference type="ARBA" id="ARBA00008005"/>
    </source>
</evidence>
<gene>
    <name evidence="3" type="ORF">VA7868_02340</name>
</gene>
<dbReference type="PANTHER" id="PTHR35861:SF1">
    <property type="entry name" value="PHAGE TAIL SHEATH PROTEIN"/>
    <property type="match status" value="1"/>
</dbReference>
<dbReference type="Proteomes" id="UP000184608">
    <property type="component" value="Unassembled WGS sequence"/>
</dbReference>
<proteinExistence type="inferred from homology"/>
<evidence type="ECO:0000313" key="3">
    <source>
        <dbReference type="EMBL" id="SHI19725.1"/>
    </source>
</evidence>
<name>A0A1M5Z616_9VIBR</name>
<dbReference type="Pfam" id="PF17482">
    <property type="entry name" value="Phage_sheath_1C"/>
    <property type="match status" value="1"/>
</dbReference>
<evidence type="ECO:0000259" key="2">
    <source>
        <dbReference type="Pfam" id="PF17482"/>
    </source>
</evidence>
<dbReference type="RefSeq" id="WP_073604010.1">
    <property type="nucleotide sequence ID" value="NZ_FQXZ01000023.1"/>
</dbReference>
<protein>
    <submittedName>
        <fullName evidence="3">Phage tail sheath protein</fullName>
    </submittedName>
</protein>
<dbReference type="InterPro" id="IPR052042">
    <property type="entry name" value="Tail_sheath_structural"/>
</dbReference>
<evidence type="ECO:0000313" key="4">
    <source>
        <dbReference type="Proteomes" id="UP000184608"/>
    </source>
</evidence>
<dbReference type="InterPro" id="IPR020287">
    <property type="entry name" value="Tail_sheath_C"/>
</dbReference>
<reference evidence="3 4" key="1">
    <citation type="submission" date="2016-11" db="EMBL/GenBank/DDBJ databases">
        <authorList>
            <person name="Jaros S."/>
            <person name="Januszkiewicz K."/>
            <person name="Wedrychowicz H."/>
        </authorList>
    </citation>
    <scope>NUCLEOTIDE SEQUENCE [LARGE SCALE GENOMIC DNA]</scope>
    <source>
        <strain evidence="3 4">CECT 7868</strain>
    </source>
</reference>
<keyword evidence="4" id="KW-1185">Reference proteome</keyword>
<organism evidence="3 4">
    <name type="scientific">Vibrio aerogenes CECT 7868</name>
    <dbReference type="NCBI Taxonomy" id="1216006"/>
    <lineage>
        <taxon>Bacteria</taxon>
        <taxon>Pseudomonadati</taxon>
        <taxon>Pseudomonadota</taxon>
        <taxon>Gammaproteobacteria</taxon>
        <taxon>Vibrionales</taxon>
        <taxon>Vibrionaceae</taxon>
        <taxon>Vibrio</taxon>
    </lineage>
</organism>